<evidence type="ECO:0000313" key="3">
    <source>
        <dbReference type="Proteomes" id="UP000004217"/>
    </source>
</evidence>
<dbReference type="PATRIC" id="fig|700597.3.peg.6480"/>
<dbReference type="Proteomes" id="UP000004217">
    <property type="component" value="Unassembled WGS sequence"/>
</dbReference>
<name>G2GM73_9ACTN</name>
<organism evidence="2 3">
    <name type="scientific">Streptomyces zinciresistens K42</name>
    <dbReference type="NCBI Taxonomy" id="700597"/>
    <lineage>
        <taxon>Bacteria</taxon>
        <taxon>Bacillati</taxon>
        <taxon>Actinomycetota</taxon>
        <taxon>Actinomycetes</taxon>
        <taxon>Kitasatosporales</taxon>
        <taxon>Streptomycetaceae</taxon>
        <taxon>Streptomyces</taxon>
    </lineage>
</organism>
<feature type="transmembrane region" description="Helical" evidence="1">
    <location>
        <begin position="115"/>
        <end position="134"/>
    </location>
</feature>
<accession>G2GM73</accession>
<feature type="transmembrane region" description="Helical" evidence="1">
    <location>
        <begin position="90"/>
        <end position="109"/>
    </location>
</feature>
<dbReference type="Gene3D" id="2.180.10.10">
    <property type="entry name" value="RHS repeat-associated core"/>
    <property type="match status" value="1"/>
</dbReference>
<evidence type="ECO:0000313" key="2">
    <source>
        <dbReference type="EMBL" id="EGX55396.1"/>
    </source>
</evidence>
<keyword evidence="3" id="KW-1185">Reference proteome</keyword>
<keyword evidence="1" id="KW-1133">Transmembrane helix</keyword>
<reference evidence="2 3" key="1">
    <citation type="submission" date="2011-08" db="EMBL/GenBank/DDBJ databases">
        <authorList>
            <person name="Lin Y."/>
            <person name="Hao X."/>
            <person name="Johnstone L."/>
            <person name="Miller S.J."/>
            <person name="Wei G."/>
            <person name="Rensing C."/>
        </authorList>
    </citation>
    <scope>NUCLEOTIDE SEQUENCE [LARGE SCALE GENOMIC DNA]</scope>
    <source>
        <strain evidence="2 3">K42</strain>
    </source>
</reference>
<keyword evidence="1" id="KW-0472">Membrane</keyword>
<keyword evidence="1" id="KW-0812">Transmembrane</keyword>
<gene>
    <name evidence="2" type="ORF">SZN_33126</name>
</gene>
<dbReference type="InterPro" id="IPR022385">
    <property type="entry name" value="Rhs_assc_core"/>
</dbReference>
<proteinExistence type="predicted"/>
<evidence type="ECO:0008006" key="4">
    <source>
        <dbReference type="Google" id="ProtNLM"/>
    </source>
</evidence>
<evidence type="ECO:0000256" key="1">
    <source>
        <dbReference type="SAM" id="Phobius"/>
    </source>
</evidence>
<dbReference type="AlphaFoldDB" id="G2GM73"/>
<comment type="caution">
    <text evidence="2">The sequence shown here is derived from an EMBL/GenBank/DDBJ whole genome shotgun (WGS) entry which is preliminary data.</text>
</comment>
<dbReference type="EMBL" id="AGBF01000232">
    <property type="protein sequence ID" value="EGX55396.1"/>
    <property type="molecule type" value="Genomic_DNA"/>
</dbReference>
<dbReference type="RefSeq" id="WP_007503477.1">
    <property type="nucleotide sequence ID" value="NZ_AGBF01000232.1"/>
</dbReference>
<dbReference type="NCBIfam" id="TIGR03696">
    <property type="entry name" value="Rhs_assc_core"/>
    <property type="match status" value="1"/>
</dbReference>
<protein>
    <recommendedName>
        <fullName evidence="4">RHS repeat-associated core domain-containing protein</fullName>
    </recommendedName>
</protein>
<sequence length="174" mass="19175">MGVRLYNPATGRFLSIDPVYGGSSNAYEYCSGDPVNCTDLDGRFSRSKTRYYSWGRISAQYWGPNWGTGVGGISLKIVANKRWTYRIGSYGWVTYTIAGAVLGLLALLFPPAAPVLAYLAALITLIGGSIQFVAQWASARGQCLHINVGASVFTKWWIPRYSYGRYAYPWRGGC</sequence>